<dbReference type="SUPFAM" id="SSF51621">
    <property type="entry name" value="Phosphoenolpyruvate/pyruvate domain"/>
    <property type="match status" value="1"/>
</dbReference>
<evidence type="ECO:0000313" key="13">
    <source>
        <dbReference type="EMBL" id="TFU03033.1"/>
    </source>
</evidence>
<dbReference type="GO" id="GO:0006099">
    <property type="term" value="P:tricarboxylic acid cycle"/>
    <property type="evidence" value="ECO:0007669"/>
    <property type="project" value="InterPro"/>
</dbReference>
<keyword evidence="14" id="KW-1185">Reference proteome</keyword>
<dbReference type="RefSeq" id="WP_135245625.1">
    <property type="nucleotide sequence ID" value="NZ_SIHO01000002.1"/>
</dbReference>
<comment type="subunit">
    <text evidence="10">Homotetramer.</text>
</comment>
<feature type="active site" evidence="10 11">
    <location>
        <position position="143"/>
    </location>
</feature>
<dbReference type="NCBIfam" id="NF000584">
    <property type="entry name" value="PRK00009.1"/>
    <property type="match status" value="1"/>
</dbReference>
<dbReference type="PROSITE" id="PS00393">
    <property type="entry name" value="PEPCASE_2"/>
    <property type="match status" value="1"/>
</dbReference>
<comment type="function">
    <text evidence="2 10">Forms oxaloacetate, a four-carbon dicarboxylic acid source for the tricarboxylic acid cycle.</text>
</comment>
<dbReference type="GO" id="GO:0006107">
    <property type="term" value="P:oxaloacetate metabolic process"/>
    <property type="evidence" value="ECO:0007669"/>
    <property type="project" value="UniProtKB-UniRule"/>
</dbReference>
<comment type="caution">
    <text evidence="13">The sequence shown here is derived from an EMBL/GenBank/DDBJ whole genome shotgun (WGS) entry which is preliminary data.</text>
</comment>
<keyword evidence="6 10" id="KW-0460">Magnesium</keyword>
<comment type="catalytic activity">
    <reaction evidence="9 10">
        <text>oxaloacetate + phosphate = phosphoenolpyruvate + hydrogencarbonate</text>
        <dbReference type="Rhea" id="RHEA:28370"/>
        <dbReference type="ChEBI" id="CHEBI:16452"/>
        <dbReference type="ChEBI" id="CHEBI:17544"/>
        <dbReference type="ChEBI" id="CHEBI:43474"/>
        <dbReference type="ChEBI" id="CHEBI:58702"/>
        <dbReference type="EC" id="4.1.1.31"/>
    </reaction>
</comment>
<dbReference type="Pfam" id="PF00311">
    <property type="entry name" value="PEPcase"/>
    <property type="match status" value="1"/>
</dbReference>
<dbReference type="PROSITE" id="PS00781">
    <property type="entry name" value="PEPCASE_1"/>
    <property type="match status" value="1"/>
</dbReference>
<evidence type="ECO:0000313" key="14">
    <source>
        <dbReference type="Proteomes" id="UP000297737"/>
    </source>
</evidence>
<dbReference type="GO" id="GO:0005829">
    <property type="term" value="C:cytosol"/>
    <property type="evidence" value="ECO:0007669"/>
    <property type="project" value="TreeGrafter"/>
</dbReference>
<evidence type="ECO:0000256" key="12">
    <source>
        <dbReference type="PROSITE-ProRule" id="PRU10112"/>
    </source>
</evidence>
<evidence type="ECO:0000256" key="5">
    <source>
        <dbReference type="ARBA" id="ARBA00022419"/>
    </source>
</evidence>
<evidence type="ECO:0000256" key="10">
    <source>
        <dbReference type="HAMAP-Rule" id="MF_00595"/>
    </source>
</evidence>
<evidence type="ECO:0000256" key="1">
    <source>
        <dbReference type="ARBA" id="ARBA00001946"/>
    </source>
</evidence>
<evidence type="ECO:0000256" key="6">
    <source>
        <dbReference type="ARBA" id="ARBA00022842"/>
    </source>
</evidence>
<dbReference type="InterPro" id="IPR022805">
    <property type="entry name" value="PEP_COase_bac/pln-type"/>
</dbReference>
<dbReference type="Gene3D" id="1.20.1440.90">
    <property type="entry name" value="Phosphoenolpyruvate/pyruvate domain"/>
    <property type="match status" value="1"/>
</dbReference>
<dbReference type="HAMAP" id="MF_00595">
    <property type="entry name" value="PEPcase_type1"/>
    <property type="match status" value="1"/>
</dbReference>
<reference evidence="13 14" key="1">
    <citation type="submission" date="2019-02" db="EMBL/GenBank/DDBJ databases">
        <title>Polymorphobacter sp. isolated from the lake at the Tibet of China.</title>
        <authorList>
            <person name="Li A."/>
        </authorList>
    </citation>
    <scope>NUCLEOTIDE SEQUENCE [LARGE SCALE GENOMIC DNA]</scope>
    <source>
        <strain evidence="13 14">DJ1R-1</strain>
    </source>
</reference>
<dbReference type="InterPro" id="IPR018129">
    <property type="entry name" value="PEP_COase_Lys_AS"/>
</dbReference>
<dbReference type="GO" id="GO:0008964">
    <property type="term" value="F:phosphoenolpyruvate carboxylase activity"/>
    <property type="evidence" value="ECO:0007669"/>
    <property type="project" value="UniProtKB-UniRule"/>
</dbReference>
<keyword evidence="8 10" id="KW-0120">Carbon dioxide fixation</keyword>
<sequence>MPRSSNASPSNLGAKPDRGDLRYLGRLLGDVIRETDGIAVFERIEAIRQASVAVHRTPGAQAEATLAQALDQLDLGDSLRFIRGFLLFSLLANLAEDRGSALDARADATLAGAVAELAAAGIDTAAVTALLDRALIAPVLTAHPTEVRRKSMIDREAAIEALLMARAVPAADASEVEAQLLREISILWQTQPLRAVRPVVTDEIDNALSYFVRSFIPELPRLHARWERLLGAPLPPFLRPGSWIGGDRDGNPNVNAATLEAALAKQAVVALGHYLDELNALGAELSLSATLAPASPALRALADASGDAAPSRADEPYRRALTGIYARTAATYAALAGKPPTRVAAVPGAPYARADELLADLRIVADSLGAPGSVLRAGRLENLCAAVACFGFHLATLDLRQNADVHARVVAELLRHAGVEADYEALDEDARIALLARELGHTRLLLSPYLSYSDETLGEVAILRAAAAAHARFGPHVIRAYIVSKTTGVANLLEVYLLLKEVGLFVPGEQPVCPIMAVPLFETIADLVAAPQVMADFLDRPRVRALVATRGYQEVMIGYSDSNKDGGYLTSNWSLHEGALALVEVFGARGVRLQLFHGRGGAVGRGGGSAFEAIRAQPAGSVGGRIRITEQGEVIASKYGSPAVAARGLEAMTAATLLASLAPPELPPAEFARFRDAMAGISADACRHYRDLVYETPGFNTFFRAATPITEIAGLKIGSRPASRTQSDRIEDLRAIPWVFSWAQARIMLPGWYGTGQAFADFADRGLLAEMVAAWPFLATTLSNLEMVLAKSDIGVAARYATLVPDAALRDRIFCRIRSGWETTRDQLLLLTGQTELLANQPATARSVKLRMPYIDPLNELQIELIRRRRGGDEDPRIAEGIHLTINGIAAGLRNSG</sequence>
<evidence type="ECO:0000256" key="7">
    <source>
        <dbReference type="ARBA" id="ARBA00023239"/>
    </source>
</evidence>
<organism evidence="13 14">
    <name type="scientific">Glacieibacterium arshaanense</name>
    <dbReference type="NCBI Taxonomy" id="2511025"/>
    <lineage>
        <taxon>Bacteria</taxon>
        <taxon>Pseudomonadati</taxon>
        <taxon>Pseudomonadota</taxon>
        <taxon>Alphaproteobacteria</taxon>
        <taxon>Sphingomonadales</taxon>
        <taxon>Sphingosinicellaceae</taxon>
        <taxon>Glacieibacterium</taxon>
    </lineage>
</organism>
<keyword evidence="7 10" id="KW-0456">Lyase</keyword>
<protein>
    <recommendedName>
        <fullName evidence="5 10">Phosphoenolpyruvate carboxylase</fullName>
        <shortName evidence="10">PEPC</shortName>
        <shortName evidence="10">PEPCase</shortName>
        <ecNumber evidence="4 10">4.1.1.31</ecNumber>
    </recommendedName>
</protein>
<dbReference type="EC" id="4.1.1.31" evidence="4 10"/>
<dbReference type="EMBL" id="SIHO01000002">
    <property type="protein sequence ID" value="TFU03033.1"/>
    <property type="molecule type" value="Genomic_DNA"/>
</dbReference>
<dbReference type="PRINTS" id="PR00150">
    <property type="entry name" value="PEPCARBXLASE"/>
</dbReference>
<dbReference type="InterPro" id="IPR033129">
    <property type="entry name" value="PEPCASE_His_AS"/>
</dbReference>
<evidence type="ECO:0000256" key="2">
    <source>
        <dbReference type="ARBA" id="ARBA00003670"/>
    </source>
</evidence>
<dbReference type="GO" id="GO:0000287">
    <property type="term" value="F:magnesium ion binding"/>
    <property type="evidence" value="ECO:0007669"/>
    <property type="project" value="UniProtKB-UniRule"/>
</dbReference>
<dbReference type="AlphaFoldDB" id="A0A4Y9EMI7"/>
<evidence type="ECO:0000256" key="3">
    <source>
        <dbReference type="ARBA" id="ARBA00008346"/>
    </source>
</evidence>
<name>A0A4Y9EMI7_9SPHN</name>
<proteinExistence type="inferred from homology"/>
<evidence type="ECO:0000256" key="8">
    <source>
        <dbReference type="ARBA" id="ARBA00023300"/>
    </source>
</evidence>
<dbReference type="InterPro" id="IPR015813">
    <property type="entry name" value="Pyrv/PenolPyrv_kinase-like_dom"/>
</dbReference>
<dbReference type="OrthoDB" id="9768133at2"/>
<evidence type="ECO:0000256" key="11">
    <source>
        <dbReference type="PROSITE-ProRule" id="PRU10111"/>
    </source>
</evidence>
<feature type="active site" evidence="10 12">
    <location>
        <position position="564"/>
    </location>
</feature>
<dbReference type="PANTHER" id="PTHR30523:SF6">
    <property type="entry name" value="PHOSPHOENOLPYRUVATE CARBOXYLASE"/>
    <property type="match status" value="1"/>
</dbReference>
<evidence type="ECO:0000256" key="4">
    <source>
        <dbReference type="ARBA" id="ARBA00012305"/>
    </source>
</evidence>
<dbReference type="InterPro" id="IPR021135">
    <property type="entry name" value="PEP_COase"/>
</dbReference>
<comment type="similarity">
    <text evidence="3 10">Belongs to the PEPCase type 1 family.</text>
</comment>
<dbReference type="GO" id="GO:0015977">
    <property type="term" value="P:carbon fixation"/>
    <property type="evidence" value="ECO:0007669"/>
    <property type="project" value="UniProtKB-UniRule"/>
</dbReference>
<gene>
    <name evidence="10" type="primary">ppc</name>
    <name evidence="13" type="ORF">EUV02_07480</name>
</gene>
<comment type="cofactor">
    <cofactor evidence="1 10">
        <name>Mg(2+)</name>
        <dbReference type="ChEBI" id="CHEBI:18420"/>
    </cofactor>
</comment>
<evidence type="ECO:0000256" key="9">
    <source>
        <dbReference type="ARBA" id="ARBA00048995"/>
    </source>
</evidence>
<accession>A0A4Y9EMI7</accession>
<dbReference type="PANTHER" id="PTHR30523">
    <property type="entry name" value="PHOSPHOENOLPYRUVATE CARBOXYLASE"/>
    <property type="match status" value="1"/>
</dbReference>
<dbReference type="Proteomes" id="UP000297737">
    <property type="component" value="Unassembled WGS sequence"/>
</dbReference>
<keyword evidence="13" id="KW-0670">Pyruvate</keyword>